<keyword evidence="6" id="KW-1185">Reference proteome</keyword>
<dbReference type="InterPro" id="IPR001584">
    <property type="entry name" value="Integrase_cat-core"/>
</dbReference>
<gene>
    <name evidence="5" type="ORF">A1Q2_06047</name>
</gene>
<feature type="compositionally biased region" description="Polar residues" evidence="3">
    <location>
        <begin position="1029"/>
        <end position="1042"/>
    </location>
</feature>
<dbReference type="GO" id="GO:0015074">
    <property type="term" value="P:DNA integration"/>
    <property type="evidence" value="ECO:0007669"/>
    <property type="project" value="InterPro"/>
</dbReference>
<dbReference type="GO" id="GO:0003723">
    <property type="term" value="F:RNA binding"/>
    <property type="evidence" value="ECO:0007669"/>
    <property type="project" value="UniProtKB-KW"/>
</dbReference>
<proteinExistence type="predicted"/>
<protein>
    <submittedName>
        <fullName evidence="5">Polyprotein, putative</fullName>
    </submittedName>
</protein>
<dbReference type="PROSITE" id="PS50994">
    <property type="entry name" value="INTEGRASE"/>
    <property type="match status" value="1"/>
</dbReference>
<dbReference type="PANTHER" id="PTHR11439:SF440">
    <property type="entry name" value="INTEGRASE CATALYTIC DOMAIN-CONTAINING PROTEIN"/>
    <property type="match status" value="1"/>
</dbReference>
<reference evidence="5 6" key="1">
    <citation type="journal article" date="2012" name="Eukaryot. Cell">
        <title>Genome sequence of the Trichosporon asahii environmental strain CBS 8904.</title>
        <authorList>
            <person name="Yang R.Y."/>
            <person name="Li H.T."/>
            <person name="Zhu H."/>
            <person name="Zhou G.P."/>
            <person name="Wang M."/>
            <person name="Wang L."/>
        </authorList>
    </citation>
    <scope>NUCLEOTIDE SEQUENCE [LARGE SCALE GENOMIC DNA]</scope>
    <source>
        <strain evidence="5 6">CBS 8904</strain>
    </source>
</reference>
<organism evidence="5 6">
    <name type="scientific">Trichosporon asahii var. asahii (strain CBS 8904)</name>
    <name type="common">Yeast</name>
    <dbReference type="NCBI Taxonomy" id="1220162"/>
    <lineage>
        <taxon>Eukaryota</taxon>
        <taxon>Fungi</taxon>
        <taxon>Dikarya</taxon>
        <taxon>Basidiomycota</taxon>
        <taxon>Agaricomycotina</taxon>
        <taxon>Tremellomycetes</taxon>
        <taxon>Trichosporonales</taxon>
        <taxon>Trichosporonaceae</taxon>
        <taxon>Trichosporon</taxon>
    </lineage>
</organism>
<feature type="compositionally biased region" description="Polar residues" evidence="3">
    <location>
        <begin position="965"/>
        <end position="1004"/>
    </location>
</feature>
<dbReference type="GO" id="GO:0005634">
    <property type="term" value="C:nucleus"/>
    <property type="evidence" value="ECO:0007669"/>
    <property type="project" value="UniProtKB-ARBA"/>
</dbReference>
<dbReference type="HOGENOM" id="CLU_001650_5_0_1"/>
<feature type="region of interest" description="Disordered" evidence="3">
    <location>
        <begin position="927"/>
        <end position="1095"/>
    </location>
</feature>
<keyword evidence="2" id="KW-0694">RNA-binding</keyword>
<dbReference type="OrthoDB" id="3344688at2759"/>
<comment type="caution">
    <text evidence="5">The sequence shown here is derived from an EMBL/GenBank/DDBJ whole genome shotgun (WGS) entry which is preliminary data.</text>
</comment>
<dbReference type="InParanoid" id="K1WDE3"/>
<dbReference type="Pfam" id="PF07727">
    <property type="entry name" value="RVT_2"/>
    <property type="match status" value="1"/>
</dbReference>
<dbReference type="Pfam" id="PF22936">
    <property type="entry name" value="Pol_BBD"/>
    <property type="match status" value="1"/>
</dbReference>
<feature type="compositionally biased region" description="Acidic residues" evidence="3">
    <location>
        <begin position="398"/>
        <end position="409"/>
    </location>
</feature>
<evidence type="ECO:0000313" key="6">
    <source>
        <dbReference type="Proteomes" id="UP000006757"/>
    </source>
</evidence>
<dbReference type="InterPro" id="IPR013103">
    <property type="entry name" value="RVT_2"/>
</dbReference>
<feature type="compositionally biased region" description="Basic and acidic residues" evidence="3">
    <location>
        <begin position="262"/>
        <end position="277"/>
    </location>
</feature>
<evidence type="ECO:0000256" key="3">
    <source>
        <dbReference type="SAM" id="MobiDB-lite"/>
    </source>
</evidence>
<keyword evidence="1" id="KW-0645">Protease</keyword>
<keyword evidence="1" id="KW-0378">Hydrolase</keyword>
<name>K1WDE3_TRIAC</name>
<dbReference type="STRING" id="1220162.K1WDE3"/>
<dbReference type="InterPro" id="IPR043502">
    <property type="entry name" value="DNA/RNA_pol_sf"/>
</dbReference>
<keyword evidence="1" id="KW-0064">Aspartyl protease</keyword>
<dbReference type="PANTHER" id="PTHR11439">
    <property type="entry name" value="GAG-POL-RELATED RETROTRANSPOSON"/>
    <property type="match status" value="1"/>
</dbReference>
<accession>K1WDE3</accession>
<feature type="region of interest" description="Disordered" evidence="3">
    <location>
        <begin position="257"/>
        <end position="409"/>
    </location>
</feature>
<feature type="compositionally biased region" description="Polar residues" evidence="3">
    <location>
        <begin position="1077"/>
        <end position="1089"/>
    </location>
</feature>
<dbReference type="EMBL" id="AMBO01000367">
    <property type="protein sequence ID" value="EKC99628.1"/>
    <property type="molecule type" value="Genomic_DNA"/>
</dbReference>
<dbReference type="InterPro" id="IPR054722">
    <property type="entry name" value="PolX-like_BBD"/>
</dbReference>
<feature type="region of interest" description="Disordered" evidence="3">
    <location>
        <begin position="63"/>
        <end position="85"/>
    </location>
</feature>
<dbReference type="InterPro" id="IPR036397">
    <property type="entry name" value="RNaseH_sf"/>
</dbReference>
<evidence type="ECO:0000256" key="1">
    <source>
        <dbReference type="ARBA" id="ARBA00022750"/>
    </source>
</evidence>
<evidence type="ECO:0000313" key="5">
    <source>
        <dbReference type="EMBL" id="EKC99628.1"/>
    </source>
</evidence>
<dbReference type="eggNOG" id="KOG0017">
    <property type="taxonomic scope" value="Eukaryota"/>
</dbReference>
<dbReference type="InterPro" id="IPR012337">
    <property type="entry name" value="RNaseH-like_sf"/>
</dbReference>
<dbReference type="Proteomes" id="UP000006757">
    <property type="component" value="Unassembled WGS sequence"/>
</dbReference>
<dbReference type="CDD" id="cd09272">
    <property type="entry name" value="RNase_HI_RT_Ty1"/>
    <property type="match status" value="1"/>
</dbReference>
<evidence type="ECO:0000259" key="4">
    <source>
        <dbReference type="PROSITE" id="PS50994"/>
    </source>
</evidence>
<sequence length="1642" mass="182005">MNDYLGPKFDSLEGSSNLTTWESNLMAYLTRNKAAHRVLKGIDVEPYRLKVTASDARWATVYPEGQTAGDTPPSKEATNFTPQRELTPHERELWDVWANKELCCRSAILLTIPTDIRDAVNHIWSSYDILQEIKSLFQLKPAKRKELILGTLQSMHLVAREPTAMNAYRTKFQTLKNEAATVGAEIPDWMLQTFFMNGLSPDLRNEVKMEARLNPNMTVTQLMTLFQRFTEDVTVDNRTSETAAAAYQRHTEFYVKVPDSTKAGDRARTPLGERTHQDGYQSRPPRRGRGGGNRSQGRRSDRRPRDEYYDAQEDLDDGKENQPPPQQQRKQWRHCAECGLWHPANSPCDPERKGHRQQGGGNQGRSYDRERGRGKPTPFGTSRRADRQQTQHTAAVAYDDDDDDETTVESDDGYYDCNYDTGGWAAHVLPYEHLLTCYDLPVNSFIIDSGATVHICKDLALMTNVRICHPLTLYQAGKDVATARAVGSIVLHNGDTINGVYYLPEARNNLLSHACLDEARWDPALKERRLTSNSGFKYDIVLSNRLYRTELPVTLSTAIAQTITSSEDQMLEWHQKLGHVSYNTLLEAAKQSDVDLDRNVAKQSNFRTDDCVACLKAGARKTPSSGEGAPRGSLDKGLHIHVDLTGLVMHSADQFRFGLIGYIDVINYRFFYGLRSKHAWNVAPLIQAEIERAEAATGMRMVAMTSDGGTEFQGEVATYVHSKGIIHYKTPAESPHLNGVAEANVGALKTRATAMLLDSGLGASYWTFAMSYACVSYNKTTYSAIRRKDGSKQTAWEAMTGRKPNLNNMLPFGTLVIAKMPPGAIKKEWFTEKGRIARILTQDREYHGYVIRYEDDFSTDICPNIVKAPKHMQAIQPHARIPGESAVPAVWNNQPIADPVPLSNWAGKTALAPTNQGAPFLFAREEHSRTPSANPAAAMPGDSRTPADSNTRPAPEQPQQTETPVTHSETSATQAKANPVSTAPTNSTTQEPRGGQAPNTQAGTPPSPTRVTVEDAPDQDAPRLAATPPRTTQDATEGTSSKRQAKAATPASPGPQTTAPRRSRRVAAQSAPPPEATNRQPSGRSSSKKAGQPSARELNAMLADEPPNCIAPDHHAAQAACAFAMTPAVDEPRTYHEAMSSHDAQQWSEAVRAELDALNQLRTWRPAKLPKGAKLVGTRWLFKRKRDSDGVVIKYKGRVIAQGWSQRPGRDFENSFTPTAQLASIRLVLTIAAAFNMIVEQGDVSNAFLNSPIDRPVYVKAPEGYRLPDGADCLELLKALYGTKQAGHQWWQTLKKEFNAIGLVACCSDWSIYYMGHGHSYVIVVVYVDDMLVVSRSQRAIDRIFHLLGKKWKITRSPKVEQLLGIRIRRSYGIFKISMPAYIDILAERFTEFPTTEGKYSPLKPGCPSNDDLEPHPNDAQVDRNRYAELTGCLLWIARTARIDVMYAASALARHTNAPTWRLWQMGLRVVAHLVATKGKELHIGGPLKDLEAHSDADLGGSPDGRSTTGIVVTFCGTPISWTSKKQSTVAASTTESEWIAAYEAARDVMWIRNFLEELGIEQCGPTPLHCDNAPVVALAKNPFKHAASKHMHLKYHFLREQVENGVVNMVQVPTATQLADVLTKALPGPQHTNATKQLRIA</sequence>
<dbReference type="OMA" id="PHERELW"/>
<dbReference type="GO" id="GO:0004190">
    <property type="term" value="F:aspartic-type endopeptidase activity"/>
    <property type="evidence" value="ECO:0007669"/>
    <property type="project" value="UniProtKB-KW"/>
</dbReference>
<evidence type="ECO:0000256" key="2">
    <source>
        <dbReference type="ARBA" id="ARBA00022884"/>
    </source>
</evidence>
<feature type="domain" description="Integrase catalytic" evidence="4">
    <location>
        <begin position="626"/>
        <end position="803"/>
    </location>
</feature>
<dbReference type="SUPFAM" id="SSF53098">
    <property type="entry name" value="Ribonuclease H-like"/>
    <property type="match status" value="1"/>
</dbReference>
<dbReference type="Gene3D" id="3.30.420.10">
    <property type="entry name" value="Ribonuclease H-like superfamily/Ribonuclease H"/>
    <property type="match status" value="1"/>
</dbReference>
<dbReference type="SUPFAM" id="SSF56672">
    <property type="entry name" value="DNA/RNA polymerases"/>
    <property type="match status" value="1"/>
</dbReference>